<dbReference type="GO" id="GO:0006811">
    <property type="term" value="P:monoatomic ion transport"/>
    <property type="evidence" value="ECO:0007669"/>
    <property type="project" value="UniProtKB-KW"/>
</dbReference>
<evidence type="ECO:0000256" key="1">
    <source>
        <dbReference type="ARBA" id="ARBA00004571"/>
    </source>
</evidence>
<proteinExistence type="predicted"/>
<evidence type="ECO:0000256" key="2">
    <source>
        <dbReference type="ARBA" id="ARBA00011233"/>
    </source>
</evidence>
<dbReference type="GO" id="GO:0046930">
    <property type="term" value="C:pore complex"/>
    <property type="evidence" value="ECO:0007669"/>
    <property type="project" value="UniProtKB-KW"/>
</dbReference>
<organism evidence="12 13">
    <name type="scientific">Paraburkholderia susongensis</name>
    <dbReference type="NCBI Taxonomy" id="1515439"/>
    <lineage>
        <taxon>Bacteria</taxon>
        <taxon>Pseudomonadati</taxon>
        <taxon>Pseudomonadota</taxon>
        <taxon>Betaproteobacteria</taxon>
        <taxon>Burkholderiales</taxon>
        <taxon>Burkholderiaceae</taxon>
        <taxon>Paraburkholderia</taxon>
    </lineage>
</organism>
<dbReference type="EMBL" id="FXAT01000007">
    <property type="protein sequence ID" value="SMG55576.1"/>
    <property type="molecule type" value="Genomic_DNA"/>
</dbReference>
<keyword evidence="13" id="KW-1185">Reference proteome</keyword>
<dbReference type="PANTHER" id="PTHR34501">
    <property type="entry name" value="PROTEIN YDDL-RELATED"/>
    <property type="match status" value="1"/>
</dbReference>
<comment type="subunit">
    <text evidence="2">Homotrimer.</text>
</comment>
<evidence type="ECO:0000256" key="3">
    <source>
        <dbReference type="ARBA" id="ARBA00022448"/>
    </source>
</evidence>
<accession>A0A1X7LNV0</accession>
<comment type="subcellular location">
    <subcellularLocation>
        <location evidence="1">Cell outer membrane</location>
        <topology evidence="1">Multi-pass membrane protein</topology>
    </subcellularLocation>
</comment>
<evidence type="ECO:0000259" key="11">
    <source>
        <dbReference type="Pfam" id="PF13609"/>
    </source>
</evidence>
<keyword evidence="8" id="KW-0626">Porin</keyword>
<evidence type="ECO:0000256" key="7">
    <source>
        <dbReference type="ARBA" id="ARBA00023065"/>
    </source>
</evidence>
<keyword evidence="10" id="KW-0998">Cell outer membrane</keyword>
<gene>
    <name evidence="12" type="ORF">SAMN06265784_107272</name>
</gene>
<dbReference type="CDD" id="cd00342">
    <property type="entry name" value="gram_neg_porins"/>
    <property type="match status" value="1"/>
</dbReference>
<evidence type="ECO:0000256" key="10">
    <source>
        <dbReference type="ARBA" id="ARBA00023237"/>
    </source>
</evidence>
<keyword evidence="5" id="KW-0812">Transmembrane</keyword>
<evidence type="ECO:0000313" key="12">
    <source>
        <dbReference type="EMBL" id="SMG55576.1"/>
    </source>
</evidence>
<dbReference type="Gene3D" id="2.40.160.10">
    <property type="entry name" value="Porin"/>
    <property type="match status" value="1"/>
</dbReference>
<protein>
    <submittedName>
        <fullName evidence="12">Outer membrane protein (Porin)</fullName>
    </submittedName>
</protein>
<dbReference type="PANTHER" id="PTHR34501:SF9">
    <property type="entry name" value="MAJOR OUTER MEMBRANE PROTEIN P.IA"/>
    <property type="match status" value="1"/>
</dbReference>
<keyword evidence="9" id="KW-0472">Membrane</keyword>
<dbReference type="AlphaFoldDB" id="A0A1X7LNV0"/>
<dbReference type="GO" id="GO:0009279">
    <property type="term" value="C:cell outer membrane"/>
    <property type="evidence" value="ECO:0007669"/>
    <property type="project" value="UniProtKB-SubCell"/>
</dbReference>
<evidence type="ECO:0000313" key="13">
    <source>
        <dbReference type="Proteomes" id="UP000193228"/>
    </source>
</evidence>
<name>A0A1X7LNV0_9BURK</name>
<dbReference type="SUPFAM" id="SSF56935">
    <property type="entry name" value="Porins"/>
    <property type="match status" value="1"/>
</dbReference>
<keyword evidence="7" id="KW-0406">Ion transport</keyword>
<evidence type="ECO:0000256" key="5">
    <source>
        <dbReference type="ARBA" id="ARBA00022692"/>
    </source>
</evidence>
<dbReference type="Pfam" id="PF13609">
    <property type="entry name" value="Porin_4"/>
    <property type="match status" value="1"/>
</dbReference>
<reference evidence="13" key="1">
    <citation type="submission" date="2017-04" db="EMBL/GenBank/DDBJ databases">
        <authorList>
            <person name="Varghese N."/>
            <person name="Submissions S."/>
        </authorList>
    </citation>
    <scope>NUCLEOTIDE SEQUENCE [LARGE SCALE GENOMIC DNA]</scope>
    <source>
        <strain evidence="13">LMG 29540</strain>
    </source>
</reference>
<dbReference type="InterPro" id="IPR023614">
    <property type="entry name" value="Porin_dom_sf"/>
</dbReference>
<dbReference type="Proteomes" id="UP000193228">
    <property type="component" value="Unassembled WGS sequence"/>
</dbReference>
<evidence type="ECO:0000256" key="9">
    <source>
        <dbReference type="ARBA" id="ARBA00023136"/>
    </source>
</evidence>
<evidence type="ECO:0000256" key="8">
    <source>
        <dbReference type="ARBA" id="ARBA00023114"/>
    </source>
</evidence>
<dbReference type="InterPro" id="IPR033900">
    <property type="entry name" value="Gram_neg_porin_domain"/>
</dbReference>
<evidence type="ECO:0000256" key="4">
    <source>
        <dbReference type="ARBA" id="ARBA00022452"/>
    </source>
</evidence>
<evidence type="ECO:0000256" key="6">
    <source>
        <dbReference type="ARBA" id="ARBA00022729"/>
    </source>
</evidence>
<feature type="domain" description="Porin" evidence="11">
    <location>
        <begin position="2"/>
        <end position="264"/>
    </location>
</feature>
<keyword evidence="4" id="KW-1134">Transmembrane beta strand</keyword>
<keyword evidence="6" id="KW-0732">Signal</keyword>
<sequence>MEDLGGGYKTIFRLENGFSILNGTLGQNGRLFGRQAYVGIEGPLATVTVGRQYDPIVDFLGPIFSNGRGNLPLYDLDNTGNDFRTNNSIKIISKKTQGFQVGAMYGFGGVVGQFSRDSVVSAGAGYEYGPLRFGVAYTAVNNPYEAWYDNTGASSIAAYGAYLPNAKKLTILGGGASYTSGPFAVRAGMTHNVLENSYLGQNVRFNLYQLQGDYWFTPTFRMTVMGQVDQGNVEATGAPRDYRQINLVADYFLSKLTDVYMWASYQRAIGPGAVAQIGYAFASSNNHQANIHFAIRKKF</sequence>
<dbReference type="InterPro" id="IPR050298">
    <property type="entry name" value="Gram-neg_bact_OMP"/>
</dbReference>
<keyword evidence="3" id="KW-0813">Transport</keyword>
<dbReference type="GO" id="GO:0015288">
    <property type="term" value="F:porin activity"/>
    <property type="evidence" value="ECO:0007669"/>
    <property type="project" value="UniProtKB-KW"/>
</dbReference>
<dbReference type="STRING" id="1515439.SAMN06265784_107272"/>